<name>A0ABD5FKT8_ENTCA</name>
<dbReference type="RefSeq" id="WP_060792911.1">
    <property type="nucleotide sequence ID" value="NZ_BAAAXK010000042.1"/>
</dbReference>
<dbReference type="EMBL" id="JARQDZ010000003">
    <property type="protein sequence ID" value="MDT2982907.1"/>
    <property type="molecule type" value="Genomic_DNA"/>
</dbReference>
<evidence type="ECO:0000313" key="2">
    <source>
        <dbReference type="Proteomes" id="UP001253851"/>
    </source>
</evidence>
<evidence type="ECO:0000313" key="1">
    <source>
        <dbReference type="EMBL" id="MDT2982907.1"/>
    </source>
</evidence>
<gene>
    <name evidence="1" type="ORF">P7I34_09560</name>
</gene>
<dbReference type="AlphaFoldDB" id="A0ABD5FKT8"/>
<sequence length="137" mass="16166">MRIEKDLSIPANVFYDQIMDSVIFDVRKATGKTLSRKQLAGFQYVKEFSTTSRAKIEIEEIIENQVYQFKTETTKNEFVARYEVAPLDEKRSKVIYTETMKSHGFMQQLNDMLLGTILGYFKRKQFKKMLSMMEEAY</sequence>
<proteinExistence type="predicted"/>
<dbReference type="InterPro" id="IPR021701">
    <property type="entry name" value="DUF3284"/>
</dbReference>
<dbReference type="Proteomes" id="UP001253851">
    <property type="component" value="Unassembled WGS sequence"/>
</dbReference>
<organism evidence="1 2">
    <name type="scientific">Enterococcus casseliflavus</name>
    <name type="common">Enterococcus flavescens</name>
    <dbReference type="NCBI Taxonomy" id="37734"/>
    <lineage>
        <taxon>Bacteria</taxon>
        <taxon>Bacillati</taxon>
        <taxon>Bacillota</taxon>
        <taxon>Bacilli</taxon>
        <taxon>Lactobacillales</taxon>
        <taxon>Enterococcaceae</taxon>
        <taxon>Enterococcus</taxon>
    </lineage>
</organism>
<reference evidence="1 2" key="1">
    <citation type="submission" date="2023-03" db="EMBL/GenBank/DDBJ databases">
        <authorList>
            <person name="Shen W."/>
            <person name="Cai J."/>
        </authorList>
    </citation>
    <scope>NUCLEOTIDE SEQUENCE [LARGE SCALE GENOMIC DNA]</scope>
    <source>
        <strain evidence="1 2">B516</strain>
    </source>
</reference>
<comment type="caution">
    <text evidence="1">The sequence shown here is derived from an EMBL/GenBank/DDBJ whole genome shotgun (WGS) entry which is preliminary data.</text>
</comment>
<protein>
    <submittedName>
        <fullName evidence="1">DUF3284 domain-containing protein</fullName>
    </submittedName>
</protein>
<accession>A0ABD5FKT8</accession>
<dbReference type="Pfam" id="PF11687">
    <property type="entry name" value="DUF3284"/>
    <property type="match status" value="1"/>
</dbReference>